<keyword evidence="1" id="KW-0472">Membrane</keyword>
<sequence>MPLERAFYTSSIVINLIFEKFVKKFTIYLFVFFVAFQQYPSKNCL</sequence>
<accession>A0A1Z5HUR3</accession>
<gene>
    <name evidence="2" type="ORF">KKC1_23910</name>
</gene>
<evidence type="ECO:0000313" key="2">
    <source>
        <dbReference type="EMBL" id="GAW93252.1"/>
    </source>
</evidence>
<organism evidence="2 3">
    <name type="scientific">Calderihabitans maritimus</name>
    <dbReference type="NCBI Taxonomy" id="1246530"/>
    <lineage>
        <taxon>Bacteria</taxon>
        <taxon>Bacillati</taxon>
        <taxon>Bacillota</taxon>
        <taxon>Clostridia</taxon>
        <taxon>Neomoorellales</taxon>
        <taxon>Calderihabitantaceae</taxon>
        <taxon>Calderihabitans</taxon>
    </lineage>
</organism>
<keyword evidence="3" id="KW-1185">Reference proteome</keyword>
<evidence type="ECO:0000313" key="3">
    <source>
        <dbReference type="Proteomes" id="UP000197032"/>
    </source>
</evidence>
<keyword evidence="1" id="KW-0812">Transmembrane</keyword>
<protein>
    <submittedName>
        <fullName evidence="2">Uncharacterized protein</fullName>
    </submittedName>
</protein>
<dbReference type="Proteomes" id="UP000197032">
    <property type="component" value="Unassembled WGS sequence"/>
</dbReference>
<keyword evidence="1" id="KW-1133">Transmembrane helix</keyword>
<dbReference type="AlphaFoldDB" id="A0A1Z5HUR3"/>
<feature type="transmembrane region" description="Helical" evidence="1">
    <location>
        <begin position="21"/>
        <end position="39"/>
    </location>
</feature>
<comment type="caution">
    <text evidence="2">The sequence shown here is derived from an EMBL/GenBank/DDBJ whole genome shotgun (WGS) entry which is preliminary data.</text>
</comment>
<proteinExistence type="predicted"/>
<name>A0A1Z5HUR3_9FIRM</name>
<dbReference type="EMBL" id="BDGJ01000125">
    <property type="protein sequence ID" value="GAW93252.1"/>
    <property type="molecule type" value="Genomic_DNA"/>
</dbReference>
<evidence type="ECO:0000256" key="1">
    <source>
        <dbReference type="SAM" id="Phobius"/>
    </source>
</evidence>
<reference evidence="3" key="1">
    <citation type="journal article" date="2017" name="Appl. Environ. Microbiol.">
        <title>Genomic Analysis of Calderihabitans maritimus KKC1, a Thermophilic, Hydrogenogenic, Carboxydotrophic Bacterium Isolated from Marine Sediment.</title>
        <authorList>
            <person name="Omae K."/>
            <person name="Yoneda Y."/>
            <person name="Fukuyama Y."/>
            <person name="Yoshida T."/>
            <person name="Sako Y."/>
        </authorList>
    </citation>
    <scope>NUCLEOTIDE SEQUENCE [LARGE SCALE GENOMIC DNA]</scope>
    <source>
        <strain evidence="3">KKC1</strain>
    </source>
</reference>